<protein>
    <recommendedName>
        <fullName evidence="3">Bacteriocin-protection protein</fullName>
    </recommendedName>
</protein>
<sequence length="193" mass="22344">MNDNDPDRYTPSSQHDWRNWLEENHVSRDFVWVIFYKVSTGKCTITWSQAVEEALCFGWIDSVKKTLDKERYIQYFSKRKPGSTWSRVNKEAVTKLIQEKRMMEAGAKSIAVAKENGSWTILDQVEALIIPDDLAAAFKTRPGSEAFFLSLSKSKRKVMLSWIVLAKRKDTRDKRIKTIAEHAEQGKRPPNFA</sequence>
<proteinExistence type="predicted"/>
<organism evidence="1 2">
    <name type="scientific">Neolewinella aurantiaca</name>
    <dbReference type="NCBI Taxonomy" id="2602767"/>
    <lineage>
        <taxon>Bacteria</taxon>
        <taxon>Pseudomonadati</taxon>
        <taxon>Bacteroidota</taxon>
        <taxon>Saprospiria</taxon>
        <taxon>Saprospirales</taxon>
        <taxon>Lewinellaceae</taxon>
        <taxon>Neolewinella</taxon>
    </lineage>
</organism>
<dbReference type="OrthoDB" id="9796999at2"/>
<keyword evidence="2" id="KW-1185">Reference proteome</keyword>
<dbReference type="Pfam" id="PF13376">
    <property type="entry name" value="OmdA"/>
    <property type="match status" value="1"/>
</dbReference>
<dbReference type="Proteomes" id="UP000321907">
    <property type="component" value="Unassembled WGS sequence"/>
</dbReference>
<dbReference type="AlphaFoldDB" id="A0A5C7FKA4"/>
<gene>
    <name evidence="1" type="ORF">FUA23_17525</name>
</gene>
<dbReference type="EMBL" id="VOXD01000032">
    <property type="protein sequence ID" value="TXF87773.1"/>
    <property type="molecule type" value="Genomic_DNA"/>
</dbReference>
<evidence type="ECO:0000313" key="2">
    <source>
        <dbReference type="Proteomes" id="UP000321907"/>
    </source>
</evidence>
<name>A0A5C7FKA4_9BACT</name>
<accession>A0A5C7FKA4</accession>
<reference evidence="1 2" key="1">
    <citation type="submission" date="2019-08" db="EMBL/GenBank/DDBJ databases">
        <title>Lewinella sp. strain SSH13 Genome sequencing and assembly.</title>
        <authorList>
            <person name="Kim I."/>
        </authorList>
    </citation>
    <scope>NUCLEOTIDE SEQUENCE [LARGE SCALE GENOMIC DNA]</scope>
    <source>
        <strain evidence="1 2">SSH13</strain>
    </source>
</reference>
<evidence type="ECO:0008006" key="3">
    <source>
        <dbReference type="Google" id="ProtNLM"/>
    </source>
</evidence>
<comment type="caution">
    <text evidence="1">The sequence shown here is derived from an EMBL/GenBank/DDBJ whole genome shotgun (WGS) entry which is preliminary data.</text>
</comment>
<evidence type="ECO:0000313" key="1">
    <source>
        <dbReference type="EMBL" id="TXF87773.1"/>
    </source>
</evidence>